<evidence type="ECO:0000256" key="2">
    <source>
        <dbReference type="PIRSR" id="PIRSR640198-2"/>
    </source>
</evidence>
<proteinExistence type="predicted"/>
<dbReference type="Gene3D" id="1.10.3290.10">
    <property type="entry name" value="Fido-like domain"/>
    <property type="match status" value="1"/>
</dbReference>
<organism evidence="4 5">
    <name type="scientific">Mycolicibacter heraklionensis</name>
    <dbReference type="NCBI Taxonomy" id="512402"/>
    <lineage>
        <taxon>Bacteria</taxon>
        <taxon>Bacillati</taxon>
        <taxon>Actinomycetota</taxon>
        <taxon>Actinomycetes</taxon>
        <taxon>Mycobacteriales</taxon>
        <taxon>Mycobacteriaceae</taxon>
        <taxon>Mycolicibacter</taxon>
    </lineage>
</organism>
<gene>
    <name evidence="4" type="ORF">A5649_19825</name>
</gene>
<dbReference type="InterPro" id="IPR036388">
    <property type="entry name" value="WH-like_DNA-bd_sf"/>
</dbReference>
<evidence type="ECO:0000313" key="4">
    <source>
        <dbReference type="EMBL" id="OBK86510.1"/>
    </source>
</evidence>
<evidence type="ECO:0000259" key="3">
    <source>
        <dbReference type="PROSITE" id="PS51459"/>
    </source>
</evidence>
<dbReference type="SUPFAM" id="SSF46785">
    <property type="entry name" value="Winged helix' DNA-binding domain"/>
    <property type="match status" value="1"/>
</dbReference>
<comment type="caution">
    <text evidence="4">The sequence shown here is derived from an EMBL/GenBank/DDBJ whole genome shotgun (WGS) entry which is preliminary data.</text>
</comment>
<dbReference type="Pfam" id="PF02661">
    <property type="entry name" value="Fic"/>
    <property type="match status" value="1"/>
</dbReference>
<dbReference type="InterPro" id="IPR036597">
    <property type="entry name" value="Fido-like_dom_sf"/>
</dbReference>
<protein>
    <submittedName>
        <fullName evidence="4">Cell filamentation protein Fic</fullName>
    </submittedName>
</protein>
<sequence>MTSLRPVTYEDVRWEPQGVRYASTALPQYGTYHPAVPASIAELALDLPPSVFAEAEAASQAITRFDAELGSEIAPSAAVLLRSESAASSQIENLTASSRAIAEAELTGHSSKRNAEMIVANTAAMQAAIALSEKVDADAILAMHRALMSKEPRHTPGEFRTEPVWIGGGSTPIGATFVGPRHELIPAAITDLISFAQRSGTPALPQIAVAHAQFETIHPFTDGNGRTGRALVHALLRNRGMTRQVTVPISAGLLADTGAYFAALTAYREGDAAPIVERFAEAALRSIANGRELVAELQVIRESWNEVITARSDSAVWKVADLLTRHPVVNAALLAQELGIESTNAHRYLNPLADAGVLVATTSGPRNRVWRSPEVLAALDAFAERARRRA</sequence>
<dbReference type="Gene3D" id="1.10.10.10">
    <property type="entry name" value="Winged helix-like DNA-binding domain superfamily/Winged helix DNA-binding domain"/>
    <property type="match status" value="1"/>
</dbReference>
<evidence type="ECO:0000313" key="5">
    <source>
        <dbReference type="Proteomes" id="UP000093712"/>
    </source>
</evidence>
<dbReference type="InterPro" id="IPR036390">
    <property type="entry name" value="WH_DNA-bd_sf"/>
</dbReference>
<dbReference type="PANTHER" id="PTHR13504:SF38">
    <property type="entry name" value="FIDO DOMAIN-CONTAINING PROTEIN"/>
    <property type="match status" value="1"/>
</dbReference>
<dbReference type="Proteomes" id="UP000093712">
    <property type="component" value="Unassembled WGS sequence"/>
</dbReference>
<reference evidence="4 5" key="1">
    <citation type="submission" date="2016-06" db="EMBL/GenBank/DDBJ databases">
        <authorList>
            <person name="Sutton G."/>
            <person name="Brinkac L."/>
            <person name="Sanka R."/>
            <person name="Adams M."/>
            <person name="Lau E."/>
            <person name="Garcia-Basteiro A."/>
            <person name="Lopez-Varela E."/>
            <person name="Palencia S."/>
        </authorList>
    </citation>
    <scope>NUCLEOTIDE SEQUENCE [LARGE SCALE GENOMIC DNA]</scope>
    <source>
        <strain evidence="4 5">1211594.5</strain>
    </source>
</reference>
<feature type="domain" description="Fido" evidence="3">
    <location>
        <begin position="135"/>
        <end position="281"/>
    </location>
</feature>
<accession>A0AA91F390</accession>
<feature type="binding site" evidence="2">
    <location>
        <begin position="222"/>
        <end position="229"/>
    </location>
    <ligand>
        <name>ATP</name>
        <dbReference type="ChEBI" id="CHEBI:30616"/>
    </ligand>
</feature>
<feature type="active site" evidence="1">
    <location>
        <position position="218"/>
    </location>
</feature>
<evidence type="ECO:0000256" key="1">
    <source>
        <dbReference type="PIRSR" id="PIRSR640198-1"/>
    </source>
</evidence>
<dbReference type="AlphaFoldDB" id="A0AA91F390"/>
<dbReference type="InterPro" id="IPR003812">
    <property type="entry name" value="Fido"/>
</dbReference>
<dbReference type="SUPFAM" id="SSF140931">
    <property type="entry name" value="Fic-like"/>
    <property type="match status" value="1"/>
</dbReference>
<dbReference type="RefSeq" id="WP_065039854.1">
    <property type="nucleotide sequence ID" value="NZ_LZME01000059.1"/>
</dbReference>
<dbReference type="PANTHER" id="PTHR13504">
    <property type="entry name" value="FIDO DOMAIN-CONTAINING PROTEIN DDB_G0283145"/>
    <property type="match status" value="1"/>
</dbReference>
<keyword evidence="2" id="KW-0067">ATP-binding</keyword>
<name>A0AA91F390_9MYCO</name>
<dbReference type="InterPro" id="IPR040198">
    <property type="entry name" value="Fido_containing"/>
</dbReference>
<keyword evidence="2" id="KW-0547">Nucleotide-binding</keyword>
<dbReference type="EMBL" id="LZME01000059">
    <property type="protein sequence ID" value="OBK86510.1"/>
    <property type="molecule type" value="Genomic_DNA"/>
</dbReference>
<dbReference type="PROSITE" id="PS51459">
    <property type="entry name" value="FIDO"/>
    <property type="match status" value="1"/>
</dbReference>
<dbReference type="GO" id="GO:0005524">
    <property type="term" value="F:ATP binding"/>
    <property type="evidence" value="ECO:0007669"/>
    <property type="project" value="UniProtKB-KW"/>
</dbReference>